<feature type="domain" description="Glycosyl transferase family 3 N-terminal" evidence="11">
    <location>
        <begin position="4"/>
        <end position="65"/>
    </location>
</feature>
<feature type="binding site" evidence="9">
    <location>
        <position position="121"/>
    </location>
    <ligand>
        <name>5-phospho-alpha-D-ribose 1-diphosphate</name>
        <dbReference type="ChEBI" id="CHEBI:58017"/>
    </ligand>
</feature>
<evidence type="ECO:0000256" key="4">
    <source>
        <dbReference type="ARBA" id="ARBA00022679"/>
    </source>
</evidence>
<protein>
    <recommendedName>
        <fullName evidence="9">Anthranilate phosphoribosyltransferase</fullName>
        <ecNumber evidence="9">2.4.2.18</ecNumber>
    </recommendedName>
</protein>
<dbReference type="InterPro" id="IPR017459">
    <property type="entry name" value="Glycosyl_Trfase_fam3_N_dom"/>
</dbReference>
<evidence type="ECO:0000256" key="6">
    <source>
        <dbReference type="ARBA" id="ARBA00023141"/>
    </source>
</evidence>
<feature type="binding site" evidence="9">
    <location>
        <position position="112"/>
    </location>
    <ligand>
        <name>anthranilate</name>
        <dbReference type="ChEBI" id="CHEBI:16567"/>
        <label>1</label>
    </ligand>
</feature>
<dbReference type="GO" id="GO:0005829">
    <property type="term" value="C:cytosol"/>
    <property type="evidence" value="ECO:0007669"/>
    <property type="project" value="TreeGrafter"/>
</dbReference>
<evidence type="ECO:0000259" key="10">
    <source>
        <dbReference type="Pfam" id="PF00591"/>
    </source>
</evidence>
<comment type="subunit">
    <text evidence="9">Homodimer.</text>
</comment>
<dbReference type="PANTHER" id="PTHR43285:SF2">
    <property type="entry name" value="ANTHRANILATE PHOSPHORIBOSYLTRANSFERASE"/>
    <property type="match status" value="1"/>
</dbReference>
<dbReference type="SUPFAM" id="SSF52418">
    <property type="entry name" value="Nucleoside phosphorylase/phosphoribosyltransferase catalytic domain"/>
    <property type="match status" value="1"/>
</dbReference>
<keyword evidence="9" id="KW-0460">Magnesium</keyword>
<dbReference type="InterPro" id="IPR035902">
    <property type="entry name" value="Nuc_phospho_transferase"/>
</dbReference>
<feature type="binding site" evidence="9">
    <location>
        <begin position="84"/>
        <end position="85"/>
    </location>
    <ligand>
        <name>5-phospho-alpha-D-ribose 1-diphosphate</name>
        <dbReference type="ChEBI" id="CHEBI:58017"/>
    </ligand>
</feature>
<dbReference type="Proteomes" id="UP000177025">
    <property type="component" value="Unassembled WGS sequence"/>
</dbReference>
<keyword evidence="9" id="KW-0479">Metal-binding</keyword>
<keyword evidence="3 9" id="KW-0328">Glycosyltransferase</keyword>
<feature type="binding site" evidence="9">
    <location>
        <position position="167"/>
    </location>
    <ligand>
        <name>anthranilate</name>
        <dbReference type="ChEBI" id="CHEBI:16567"/>
        <label>2</label>
    </ligand>
</feature>
<comment type="caution">
    <text evidence="9">Lacks conserved residue(s) required for the propagation of feature annotation.</text>
</comment>
<feature type="binding site" evidence="9">
    <location>
        <begin position="109"/>
        <end position="117"/>
    </location>
    <ligand>
        <name>5-phospho-alpha-D-ribose 1-diphosphate</name>
        <dbReference type="ChEBI" id="CHEBI:58017"/>
    </ligand>
</feature>
<gene>
    <name evidence="9" type="primary">trpD</name>
    <name evidence="12" type="ORF">A2Y85_03470</name>
</gene>
<comment type="cofactor">
    <cofactor evidence="9">
        <name>Mg(2+)</name>
        <dbReference type="ChEBI" id="CHEBI:18420"/>
    </cofactor>
    <text evidence="9">Binds 2 magnesium ions per monomer.</text>
</comment>
<evidence type="ECO:0000256" key="5">
    <source>
        <dbReference type="ARBA" id="ARBA00022822"/>
    </source>
</evidence>
<reference evidence="12 13" key="1">
    <citation type="journal article" date="2016" name="Nat. Commun.">
        <title>Thousands of microbial genomes shed light on interconnected biogeochemical processes in an aquifer system.</title>
        <authorList>
            <person name="Anantharaman K."/>
            <person name="Brown C.T."/>
            <person name="Hug L.A."/>
            <person name="Sharon I."/>
            <person name="Castelle C.J."/>
            <person name="Probst A.J."/>
            <person name="Thomas B.C."/>
            <person name="Singh A."/>
            <person name="Wilkins M.J."/>
            <person name="Karaoz U."/>
            <person name="Brodie E.L."/>
            <person name="Williams K.H."/>
            <person name="Hubbard S.S."/>
            <person name="Banfield J.F."/>
        </authorList>
    </citation>
    <scope>NUCLEOTIDE SEQUENCE [LARGE SCALE GENOMIC DNA]</scope>
</reference>
<keyword evidence="6 9" id="KW-0057">Aromatic amino acid biosynthesis</keyword>
<dbReference type="Pfam" id="PF02885">
    <property type="entry name" value="Glycos_trans_3N"/>
    <property type="match status" value="1"/>
</dbReference>
<evidence type="ECO:0000313" key="13">
    <source>
        <dbReference type="Proteomes" id="UP000177025"/>
    </source>
</evidence>
<evidence type="ECO:0000259" key="11">
    <source>
        <dbReference type="Pfam" id="PF02885"/>
    </source>
</evidence>
<dbReference type="Gene3D" id="3.40.1030.10">
    <property type="entry name" value="Nucleoside phosphorylase/phosphoribosyltransferase catalytic domain"/>
    <property type="match status" value="1"/>
</dbReference>
<evidence type="ECO:0000313" key="12">
    <source>
        <dbReference type="EMBL" id="OGC41242.1"/>
    </source>
</evidence>
<feature type="binding site" evidence="9">
    <location>
        <position position="81"/>
    </location>
    <ligand>
        <name>5-phospho-alpha-D-ribose 1-diphosphate</name>
        <dbReference type="ChEBI" id="CHEBI:58017"/>
    </ligand>
</feature>
<dbReference type="GO" id="GO:0004048">
    <property type="term" value="F:anthranilate phosphoribosyltransferase activity"/>
    <property type="evidence" value="ECO:0007669"/>
    <property type="project" value="UniProtKB-UniRule"/>
</dbReference>
<dbReference type="EMBL" id="MEUM01000115">
    <property type="protein sequence ID" value="OGC41242.1"/>
    <property type="molecule type" value="Genomic_DNA"/>
</dbReference>
<keyword evidence="2 9" id="KW-0028">Amino-acid biosynthesis</keyword>
<sequence length="336" mass="35948">MRIKDVIKDIIAGKDMTVDTAYSVAGYIMSGQASDAQIGALLVGLHIKGETVDEITGFARSMRENMTIVRSPVPDVLDTCGTGGDGANTFNVSTIAALVAAGAGCAVAKHGNRSVSSRCGSADLFEKLGVRIDIDAEQMASCLEKNGISFLFAPRLHPAMKYAIGPRREIGVRTIFNILGPLTNPANVRHQVIGVYDAELTYVLAEVLKNLNAVHSLIVHGEDGVDEISINGQTLISELKDSKIRVYKIAPEEFGIQSQSLDTVMVMTIEESERLTKSVLDGEPGPARDIVLLNAGAAIYAADKAETIAQGIEFARKSIDSGKAKQKLEMLRGFDQ</sequence>
<dbReference type="Gene3D" id="1.20.970.10">
    <property type="entry name" value="Transferase, Pyrimidine Nucleoside Phosphorylase, Chain C"/>
    <property type="match status" value="1"/>
</dbReference>
<dbReference type="FunFam" id="3.40.1030.10:FF:000002">
    <property type="entry name" value="Anthranilate phosphoribosyltransferase"/>
    <property type="match status" value="1"/>
</dbReference>
<evidence type="ECO:0000256" key="2">
    <source>
        <dbReference type="ARBA" id="ARBA00022605"/>
    </source>
</evidence>
<evidence type="ECO:0000256" key="9">
    <source>
        <dbReference type="HAMAP-Rule" id="MF_00211"/>
    </source>
</evidence>
<dbReference type="GO" id="GO:0000162">
    <property type="term" value="P:L-tryptophan biosynthetic process"/>
    <property type="evidence" value="ECO:0007669"/>
    <property type="project" value="UniProtKB-UniRule"/>
</dbReference>
<feature type="binding site" evidence="9">
    <location>
        <position position="226"/>
    </location>
    <ligand>
        <name>Mg(2+)</name>
        <dbReference type="ChEBI" id="CHEBI:18420"/>
        <label>2</label>
    </ligand>
</feature>
<evidence type="ECO:0000256" key="7">
    <source>
        <dbReference type="ARBA" id="ARBA00052328"/>
    </source>
</evidence>
<dbReference type="InterPro" id="IPR036320">
    <property type="entry name" value="Glycosyl_Trfase_fam3_N_dom_sf"/>
</dbReference>
<dbReference type="Pfam" id="PF00591">
    <property type="entry name" value="Glycos_transf_3"/>
    <property type="match status" value="1"/>
</dbReference>
<dbReference type="SUPFAM" id="SSF47648">
    <property type="entry name" value="Nucleoside phosphorylase/phosphoribosyltransferase N-terminal domain"/>
    <property type="match status" value="1"/>
</dbReference>
<feature type="binding site" evidence="9">
    <location>
        <begin position="91"/>
        <end position="94"/>
    </location>
    <ligand>
        <name>5-phospho-alpha-D-ribose 1-diphosphate</name>
        <dbReference type="ChEBI" id="CHEBI:58017"/>
    </ligand>
</feature>
<comment type="similarity">
    <text evidence="9">Belongs to the anthranilate phosphoribosyltransferase family.</text>
</comment>
<organism evidence="12 13">
    <name type="scientific">candidate division WOR-3 bacterium RBG_13_43_14</name>
    <dbReference type="NCBI Taxonomy" id="1802590"/>
    <lineage>
        <taxon>Bacteria</taxon>
        <taxon>Bacteria division WOR-3</taxon>
    </lineage>
</organism>
<accession>A0A1F4U8K1</accession>
<dbReference type="AlphaFoldDB" id="A0A1F4U8K1"/>
<comment type="caution">
    <text evidence="12">The sequence shown here is derived from an EMBL/GenBank/DDBJ whole genome shotgun (WGS) entry which is preliminary data.</text>
</comment>
<evidence type="ECO:0000256" key="8">
    <source>
        <dbReference type="ARBA" id="ARBA00061188"/>
    </source>
</evidence>
<feature type="binding site" evidence="9">
    <location>
        <position position="93"/>
    </location>
    <ligand>
        <name>Mg(2+)</name>
        <dbReference type="ChEBI" id="CHEBI:18420"/>
        <label>1</label>
    </ligand>
</feature>
<feature type="binding site" evidence="9">
    <location>
        <position position="227"/>
    </location>
    <ligand>
        <name>Mg(2+)</name>
        <dbReference type="ChEBI" id="CHEBI:18420"/>
        <label>2</label>
    </ligand>
</feature>
<comment type="pathway">
    <text evidence="1 9">Amino-acid biosynthesis; L-tryptophan biosynthesis; L-tryptophan from chorismate: step 2/5.</text>
</comment>
<proteinExistence type="inferred from homology"/>
<dbReference type="HAMAP" id="MF_00211">
    <property type="entry name" value="TrpD"/>
    <property type="match status" value="1"/>
</dbReference>
<name>A0A1F4U8K1_UNCW3</name>
<keyword evidence="4 9" id="KW-0808">Transferase</keyword>
<feature type="binding site" evidence="9">
    <location>
        <position position="81"/>
    </location>
    <ligand>
        <name>anthranilate</name>
        <dbReference type="ChEBI" id="CHEBI:16567"/>
        <label>1</label>
    </ligand>
</feature>
<dbReference type="UniPathway" id="UPA00035">
    <property type="reaction ID" value="UER00041"/>
</dbReference>
<dbReference type="GO" id="GO:0000287">
    <property type="term" value="F:magnesium ion binding"/>
    <property type="evidence" value="ECO:0007669"/>
    <property type="project" value="UniProtKB-UniRule"/>
</dbReference>
<dbReference type="EC" id="2.4.2.18" evidence="9"/>
<keyword evidence="5 9" id="KW-0822">Tryptophan biosynthesis</keyword>
<feature type="domain" description="Glycosyl transferase family 3" evidence="10">
    <location>
        <begin position="75"/>
        <end position="324"/>
    </location>
</feature>
<feature type="binding site" evidence="9">
    <location>
        <position position="89"/>
    </location>
    <ligand>
        <name>5-phospho-alpha-D-ribose 1-diphosphate</name>
        <dbReference type="ChEBI" id="CHEBI:58017"/>
    </ligand>
</feature>
<comment type="catalytic activity">
    <reaction evidence="7 9">
        <text>N-(5-phospho-beta-D-ribosyl)anthranilate + diphosphate = 5-phospho-alpha-D-ribose 1-diphosphate + anthranilate</text>
        <dbReference type="Rhea" id="RHEA:11768"/>
        <dbReference type="ChEBI" id="CHEBI:16567"/>
        <dbReference type="ChEBI" id="CHEBI:18277"/>
        <dbReference type="ChEBI" id="CHEBI:33019"/>
        <dbReference type="ChEBI" id="CHEBI:58017"/>
        <dbReference type="EC" id="2.4.2.18"/>
    </reaction>
</comment>
<evidence type="ECO:0000256" key="3">
    <source>
        <dbReference type="ARBA" id="ARBA00022676"/>
    </source>
</evidence>
<dbReference type="PANTHER" id="PTHR43285">
    <property type="entry name" value="ANTHRANILATE PHOSPHORIBOSYLTRANSFERASE"/>
    <property type="match status" value="1"/>
</dbReference>
<dbReference type="NCBIfam" id="TIGR01245">
    <property type="entry name" value="trpD"/>
    <property type="match status" value="1"/>
</dbReference>
<comment type="function">
    <text evidence="9">Catalyzes the transfer of the phosphoribosyl group of 5-phosphorylribose-1-pyrophosphate (PRPP) to anthranilate to yield N-(5'-phosphoribosyl)-anthranilate (PRA).</text>
</comment>
<dbReference type="InterPro" id="IPR005940">
    <property type="entry name" value="Anthranilate_Pribosyl_Tfrase"/>
</dbReference>
<comment type="similarity">
    <text evidence="8">In the C-terminal section; belongs to the anthranilate phosphoribosyltransferase family.</text>
</comment>
<dbReference type="InterPro" id="IPR000312">
    <property type="entry name" value="Glycosyl_Trfase_fam3"/>
</dbReference>
<feature type="binding site" evidence="9">
    <location>
        <position position="227"/>
    </location>
    <ligand>
        <name>Mg(2+)</name>
        <dbReference type="ChEBI" id="CHEBI:18420"/>
        <label>1</label>
    </ligand>
</feature>
<evidence type="ECO:0000256" key="1">
    <source>
        <dbReference type="ARBA" id="ARBA00004907"/>
    </source>
</evidence>